<evidence type="ECO:0000313" key="4">
    <source>
        <dbReference type="Proteomes" id="UP000245916"/>
    </source>
</evidence>
<proteinExistence type="predicted"/>
<sequence>MQAQGQAPNTVSTRIADTRRVERHYGDVDAAFEADGFASILADLAYTAEDNAAGKPNTSRIEIDGDPYKSLASYRSALSIYRQFRESEGAQTQADEIRQFVMREYAELARRAGQPRFSVRAGDVHGQMGLSNAMPAVCSAIGSGKFQNLAGVRQVGREGPAISSTVTFTFEFQSRGAFDVSVAEAVLRGRYGAPEVDNQKMISFILSDSRAIALQRDIQLVQLWLEDDGNAAPPPAQQVQSYAADQGRHSNLPGRLSHDPPAELRSQGFPKPVLSVRAGSEPELNNILDWYEAGSDGLNRAALERLKQNFLAQYPDFEPEAFRATSGGYWDEERSYKEDLLARARAALQEDPPLSDEQLGGRLLDALTGDGSKLWGWRTNAHFQSVREQHPGALEAAAGRLARSEDELPVAISRFVEEIWPIISDETNRPYSDSRCLPTMIAGLVWPDRAYGINTSPVNRTAQYLTGERMYGYQPLSTEEYRATLELMTAIRNVMDKEWGWAPRDFWDVQGFVWAVNRSDIAGQSDNDEQTGGAQPVSNGATNLILYGPPGTGKTYRTTTEAVRLCDGSAPGSWEEAKARYEELVEAGQIRFVTFHQSYSYEDFVEGLRPVTGEGASGSEADTQGAGTGFRLEPKRGIFREISALAEEARKNAGRSGGFDLTGRQIFKMSLGRSGSEDHIFEAAIEGNYVALGYGGDVDWSDPRYDDYQAIFDRWNEIEPGTHGGSGNISQVWRFRCSMCEGDIVVVSEGNSRFRAIGEIVGPYRFDATGERDYNHLRAVRWLLVPDESLPVETIYSKNFTMQSCYLLKDNLVKKEALARLLPGGEDVRPARPDQFVLIIDEINRANISKVFGELITLLEPDKRIGARNPIRLKLPYSGDMFAVPNNLHIIGTMNTADRSIALLDTALRRRFSFKELMPDPEVLKDASDVTGIDLVALLRTLNQRIEFLFDREHQIGHAYFMHCRTAGDVDDVMRDKVIPLLQEYFYEDWNKVALVLGDADGSENFLRRDTLKSPNGLTADAFTEDWYRWSVKHEFGPSAYAQFG</sequence>
<reference evidence="3 4" key="1">
    <citation type="submission" date="2018-05" db="EMBL/GenBank/DDBJ databases">
        <title>Genome of Sphingosinicella humi QZX222.</title>
        <authorList>
            <person name="Qiao Z."/>
            <person name="Wang G."/>
        </authorList>
    </citation>
    <scope>NUCLEOTIDE SEQUENCE [LARGE SCALE GENOMIC DNA]</scope>
    <source>
        <strain evidence="3 4">QZX222</strain>
    </source>
</reference>
<dbReference type="InterPro" id="IPR003593">
    <property type="entry name" value="AAA+_ATPase"/>
</dbReference>
<evidence type="ECO:0000256" key="1">
    <source>
        <dbReference type="SAM" id="MobiDB-lite"/>
    </source>
</evidence>
<dbReference type="Gene3D" id="3.40.50.300">
    <property type="entry name" value="P-loop containing nucleotide triphosphate hydrolases"/>
    <property type="match status" value="1"/>
</dbReference>
<dbReference type="InterPro" id="IPR027417">
    <property type="entry name" value="P-loop_NTPase"/>
</dbReference>
<evidence type="ECO:0000313" key="3">
    <source>
        <dbReference type="EMBL" id="PWG03525.1"/>
    </source>
</evidence>
<dbReference type="EMBL" id="QFFF01000001">
    <property type="protein sequence ID" value="PWG03525.1"/>
    <property type="molecule type" value="Genomic_DNA"/>
</dbReference>
<dbReference type="PANTHER" id="PTHR37291">
    <property type="entry name" value="5-METHYLCYTOSINE-SPECIFIC RESTRICTION ENZYME B"/>
    <property type="match status" value="1"/>
</dbReference>
<protein>
    <recommendedName>
        <fullName evidence="2">AAA+ ATPase domain-containing protein</fullName>
    </recommendedName>
</protein>
<dbReference type="Proteomes" id="UP000245916">
    <property type="component" value="Unassembled WGS sequence"/>
</dbReference>
<feature type="compositionally biased region" description="Polar residues" evidence="1">
    <location>
        <begin position="523"/>
        <end position="542"/>
    </location>
</feature>
<dbReference type="PANTHER" id="PTHR37291:SF1">
    <property type="entry name" value="TYPE IV METHYL-DIRECTED RESTRICTION ENZYME ECOKMCRB SUBUNIT"/>
    <property type="match status" value="1"/>
</dbReference>
<gene>
    <name evidence="3" type="ORF">DF286_12060</name>
</gene>
<organism evidence="3 4">
    <name type="scientific">Allosphingosinicella humi</name>
    <dbReference type="NCBI Taxonomy" id="2068657"/>
    <lineage>
        <taxon>Bacteria</taxon>
        <taxon>Pseudomonadati</taxon>
        <taxon>Pseudomonadota</taxon>
        <taxon>Alphaproteobacteria</taxon>
        <taxon>Sphingomonadales</taxon>
        <taxon>Sphingomonadaceae</taxon>
        <taxon>Allosphingosinicella</taxon>
    </lineage>
</organism>
<dbReference type="GO" id="GO:0005524">
    <property type="term" value="F:ATP binding"/>
    <property type="evidence" value="ECO:0007669"/>
    <property type="project" value="InterPro"/>
</dbReference>
<comment type="caution">
    <text evidence="3">The sequence shown here is derived from an EMBL/GenBank/DDBJ whole genome shotgun (WGS) entry which is preliminary data.</text>
</comment>
<dbReference type="SMART" id="SM00382">
    <property type="entry name" value="AAA"/>
    <property type="match status" value="1"/>
</dbReference>
<dbReference type="InterPro" id="IPR011704">
    <property type="entry name" value="ATPase_dyneun-rel_AAA"/>
</dbReference>
<dbReference type="Pfam" id="PF07728">
    <property type="entry name" value="AAA_5"/>
    <property type="match status" value="1"/>
</dbReference>
<dbReference type="InterPro" id="IPR052934">
    <property type="entry name" value="Methyl-DNA_Rec/Restrict_Enz"/>
</dbReference>
<keyword evidence="4" id="KW-1185">Reference proteome</keyword>
<dbReference type="AlphaFoldDB" id="A0A2U2J5A3"/>
<accession>A0A2U2J5A3</accession>
<feature type="domain" description="AAA+ ATPase" evidence="2">
    <location>
        <begin position="540"/>
        <end position="922"/>
    </location>
</feature>
<dbReference type="GO" id="GO:0016887">
    <property type="term" value="F:ATP hydrolysis activity"/>
    <property type="evidence" value="ECO:0007669"/>
    <property type="project" value="InterPro"/>
</dbReference>
<dbReference type="SUPFAM" id="SSF52540">
    <property type="entry name" value="P-loop containing nucleoside triphosphate hydrolases"/>
    <property type="match status" value="1"/>
</dbReference>
<name>A0A2U2J5A3_9SPHN</name>
<evidence type="ECO:0000259" key="2">
    <source>
        <dbReference type="SMART" id="SM00382"/>
    </source>
</evidence>
<feature type="region of interest" description="Disordered" evidence="1">
    <location>
        <begin position="523"/>
        <end position="544"/>
    </location>
</feature>